<evidence type="ECO:0000313" key="4">
    <source>
        <dbReference type="Proteomes" id="UP000245711"/>
    </source>
</evidence>
<proteinExistence type="predicted"/>
<reference evidence="3 4" key="1">
    <citation type="submission" date="2017-05" db="EMBL/GenBank/DDBJ databases">
        <title>Isolation of Rhodococcus sp. S2-17 biodegrading of BP-3.</title>
        <authorList>
            <person name="Lee Y."/>
            <person name="Kim K.H."/>
            <person name="Chun B.H."/>
            <person name="Jung H.S."/>
            <person name="Jeon C.O."/>
        </authorList>
    </citation>
    <scope>NUCLEOTIDE SEQUENCE [LARGE SCALE GENOMIC DNA]</scope>
    <source>
        <strain evidence="3 4">S2-17</strain>
    </source>
</reference>
<gene>
    <name evidence="3" type="ORF">CBI38_05650</name>
</gene>
<organism evidence="3 4">
    <name type="scientific">Rhodococcus oxybenzonivorans</name>
    <dbReference type="NCBI Taxonomy" id="1990687"/>
    <lineage>
        <taxon>Bacteria</taxon>
        <taxon>Bacillati</taxon>
        <taxon>Actinomycetota</taxon>
        <taxon>Actinomycetes</taxon>
        <taxon>Mycobacteriales</taxon>
        <taxon>Nocardiaceae</taxon>
        <taxon>Rhodococcus</taxon>
    </lineage>
</organism>
<dbReference type="Proteomes" id="UP000245711">
    <property type="component" value="Chromosome"/>
</dbReference>
<dbReference type="KEGG" id="roz:CBI38_05650"/>
<keyword evidence="2" id="KW-0472">Membrane</keyword>
<feature type="transmembrane region" description="Helical" evidence="2">
    <location>
        <begin position="28"/>
        <end position="45"/>
    </location>
</feature>
<evidence type="ECO:0000256" key="2">
    <source>
        <dbReference type="SAM" id="Phobius"/>
    </source>
</evidence>
<dbReference type="EMBL" id="CP021354">
    <property type="protein sequence ID" value="AWK71135.1"/>
    <property type="molecule type" value="Genomic_DNA"/>
</dbReference>
<sequence>MTLAAHDVFRPHTPRHAKTANGTPDRRFSVGTALTAGLIAAVPAATVTGSVVLAAATATSVLIGVILAAFLISSVI</sequence>
<keyword evidence="2" id="KW-0812">Transmembrane</keyword>
<evidence type="ECO:0000256" key="1">
    <source>
        <dbReference type="SAM" id="MobiDB-lite"/>
    </source>
</evidence>
<dbReference type="OrthoDB" id="4485784at2"/>
<dbReference type="AlphaFoldDB" id="A0A2S2BR95"/>
<keyword evidence="2" id="KW-1133">Transmembrane helix</keyword>
<protein>
    <submittedName>
        <fullName evidence="3">Uncharacterized protein</fullName>
    </submittedName>
</protein>
<evidence type="ECO:0000313" key="3">
    <source>
        <dbReference type="EMBL" id="AWK71135.1"/>
    </source>
</evidence>
<feature type="region of interest" description="Disordered" evidence="1">
    <location>
        <begin position="1"/>
        <end position="24"/>
    </location>
</feature>
<name>A0A2S2BR95_9NOCA</name>
<keyword evidence="4" id="KW-1185">Reference proteome</keyword>
<feature type="transmembrane region" description="Helical" evidence="2">
    <location>
        <begin position="51"/>
        <end position="72"/>
    </location>
</feature>
<accession>A0A2S2BR95</accession>